<dbReference type="SUPFAM" id="SSF82866">
    <property type="entry name" value="Multidrug efflux transporter AcrB transmembrane domain"/>
    <property type="match status" value="2"/>
</dbReference>
<dbReference type="GO" id="GO:0005886">
    <property type="term" value="C:plasma membrane"/>
    <property type="evidence" value="ECO:0007669"/>
    <property type="project" value="TreeGrafter"/>
</dbReference>
<keyword evidence="1" id="KW-1133">Transmembrane helix</keyword>
<feature type="transmembrane region" description="Helical" evidence="1">
    <location>
        <begin position="952"/>
        <end position="971"/>
    </location>
</feature>
<dbReference type="Gene3D" id="3.30.70.1320">
    <property type="entry name" value="Multidrug efflux transporter AcrB pore domain like"/>
    <property type="match status" value="1"/>
</dbReference>
<feature type="transmembrane region" description="Helical" evidence="1">
    <location>
        <begin position="882"/>
        <end position="904"/>
    </location>
</feature>
<comment type="caution">
    <text evidence="2">The sequence shown here is derived from an EMBL/GenBank/DDBJ whole genome shotgun (WGS) entry which is preliminary data.</text>
</comment>
<dbReference type="RefSeq" id="WP_061508033.1">
    <property type="nucleotide sequence ID" value="NZ_LHZF01000158.1"/>
</dbReference>
<reference evidence="2 3" key="1">
    <citation type="submission" date="2015-06" db="EMBL/GenBank/DDBJ databases">
        <title>Improved classification and identification of acetic acid bacteria using matrix-assisted laser desorption/ionization time-of-flight mass spectrometry; Gluconobacter nephelii and Gluconobacter uchimurae are later heterotypic synonyms of Gluconobacter japonicus and Gluconobacter oxydans, respectively.</title>
        <authorList>
            <person name="Li L."/>
            <person name="Cleenwerck I."/>
            <person name="De Vuyst L."/>
            <person name="Vandamme P."/>
        </authorList>
    </citation>
    <scope>NUCLEOTIDE SEQUENCE [LARGE SCALE GENOMIC DNA]</scope>
    <source>
        <strain evidence="2 3">LMG 1552</strain>
    </source>
</reference>
<dbReference type="SUPFAM" id="SSF82693">
    <property type="entry name" value="Multidrug efflux transporter AcrB pore domain, PN1, PN2, PC1 and PC2 subdomains"/>
    <property type="match status" value="3"/>
</dbReference>
<keyword evidence="1" id="KW-0472">Membrane</keyword>
<dbReference type="PANTHER" id="PTHR32063:SF18">
    <property type="entry name" value="CATION EFFLUX SYSTEM PROTEIN"/>
    <property type="match status" value="1"/>
</dbReference>
<dbReference type="PANTHER" id="PTHR32063">
    <property type="match status" value="1"/>
</dbReference>
<feature type="transmembrane region" description="Helical" evidence="1">
    <location>
        <begin position="525"/>
        <end position="544"/>
    </location>
</feature>
<gene>
    <name evidence="2" type="ORF">AD933_06585</name>
</gene>
<feature type="transmembrane region" description="Helical" evidence="1">
    <location>
        <begin position="857"/>
        <end position="875"/>
    </location>
</feature>
<evidence type="ECO:0000256" key="1">
    <source>
        <dbReference type="SAM" id="Phobius"/>
    </source>
</evidence>
<dbReference type="GO" id="GO:0042910">
    <property type="term" value="F:xenobiotic transmembrane transporter activity"/>
    <property type="evidence" value="ECO:0007669"/>
    <property type="project" value="TreeGrafter"/>
</dbReference>
<organism evidence="2 3">
    <name type="scientific">Acetobacter malorum</name>
    <dbReference type="NCBI Taxonomy" id="178901"/>
    <lineage>
        <taxon>Bacteria</taxon>
        <taxon>Pseudomonadati</taxon>
        <taxon>Pseudomonadota</taxon>
        <taxon>Alphaproteobacteria</taxon>
        <taxon>Acetobacterales</taxon>
        <taxon>Acetobacteraceae</taxon>
        <taxon>Acetobacter</taxon>
    </lineage>
</organism>
<dbReference type="Gene3D" id="3.30.70.1430">
    <property type="entry name" value="Multidrug efflux transporter AcrB pore domain"/>
    <property type="match status" value="2"/>
</dbReference>
<sequence>MKAFNLSAWAVREQAITLFLIVALALSGAYAFFALGRAEEPSFTVKTLTATVLWPGATAEEVQDLVADPLEKRLQELTWYDRVETMARPGMAVMMLTLKDNTPPSAVPEEFYQARKKLGDSAHVLPRGAIGPFVNDEYSDVVFTVYTLEGRDVPLSLVTRAAETVREKLLHVPGVQKVAIVGEQPERLYIDLSHSKLAELGLSVTDVIQTLQERNDVVDGGFVESRAGRIYVRTRQPLSRPDIIGNTTISVGGRTVRLGDIAAVHTGYEEPPDFLTRHNNQSSLVLNVVMRPGWNGLKLGAALSHAEDGINRSLPVGITLTRIVNQAQNIHAAVGEFMLKFFVALSVVMLVSFISLGFRVGLVVAAAVPLTLAIVMILMLVTGRALDRITLGALIISLGLLVDDAIIAIEMMVVKLEEGMNRIAAASYAWSHTAAPMLAGTLVTIIGFTPIGFAQSAAGEYAGNIFWIVAFALITSWFVAVIFTPYLGVKFLPDLRAAHAQPPYQSARYERFRRLVRSVITHNKAVCAGVVCLFVLAFVGMGFVRQQFFPSSDRPELLAEVIMPKGASIESTAAAARKVSDWLQKQPETLSVTSYIGGGAPRFFLAYNPELPDPAFAKIVIMTVNAKQRDRLRDSLRQEVAKDLAPEARVRATEFVFGPYTHFPIMYRVMGPDAQTVSHIAQQVSDIVRADPETRQVNTDWGEKQPSLHFVMNQSRLAQLSLSPDTVSRQTRFMLQGISAAQATKDIRSVDLIVRSDGQSRADLARLLDQDIISGDGRRIPLRQIGMLEYRSEEPVLWRRDRIPTMTVQADINDQLQPPEVAARLDKVLQPLRTTLPEGYRIETGGNTEESAKANAAMAPIFPIMILLMLGVIVVETRSLSAMTMVFLTAPLGLIGMVPTLLLFHQPFGFNAILGLIGLSGILMRNTLILIGQIHTNLADGMEFSDAVVEATVQRARPVILTALAAVLAFIPLTESIFWGALAFTLIGGTAAGTMLTLLFLPALYTLWPRKSSDTIHAEHNTE</sequence>
<dbReference type="AlphaFoldDB" id="A0A149RQ09"/>
<dbReference type="Gene3D" id="3.30.70.1440">
    <property type="entry name" value="Multidrug efflux transporter AcrB pore domain"/>
    <property type="match status" value="1"/>
</dbReference>
<feature type="transmembrane region" description="Helical" evidence="1">
    <location>
        <begin position="434"/>
        <end position="453"/>
    </location>
</feature>
<dbReference type="InterPro" id="IPR001036">
    <property type="entry name" value="Acrflvin-R"/>
</dbReference>
<dbReference type="PRINTS" id="PR00702">
    <property type="entry name" value="ACRIFLAVINRP"/>
</dbReference>
<dbReference type="Pfam" id="PF00873">
    <property type="entry name" value="ACR_tran"/>
    <property type="match status" value="1"/>
</dbReference>
<feature type="transmembrane region" description="Helical" evidence="1">
    <location>
        <begin position="910"/>
        <end position="931"/>
    </location>
</feature>
<name>A0A149RQ09_9PROT</name>
<accession>A0A149RQ09</accession>
<feature type="transmembrane region" description="Helical" evidence="1">
    <location>
        <begin position="363"/>
        <end position="383"/>
    </location>
</feature>
<dbReference type="PATRIC" id="fig|178901.13.peg.925"/>
<feature type="transmembrane region" description="Helical" evidence="1">
    <location>
        <begin position="337"/>
        <end position="356"/>
    </location>
</feature>
<proteinExistence type="predicted"/>
<feature type="transmembrane region" description="Helical" evidence="1">
    <location>
        <begin position="465"/>
        <end position="487"/>
    </location>
</feature>
<evidence type="ECO:0000313" key="2">
    <source>
        <dbReference type="EMBL" id="KXV16398.1"/>
    </source>
</evidence>
<protein>
    <submittedName>
        <fullName evidence="2">Multidrug transporter</fullName>
    </submittedName>
</protein>
<dbReference type="SUPFAM" id="SSF82714">
    <property type="entry name" value="Multidrug efflux transporter AcrB TolC docking domain, DN and DC subdomains"/>
    <property type="match status" value="2"/>
</dbReference>
<dbReference type="Gene3D" id="3.30.2090.10">
    <property type="entry name" value="Multidrug efflux transporter AcrB TolC docking domain, DN and DC subdomains"/>
    <property type="match status" value="2"/>
</dbReference>
<dbReference type="EMBL" id="LHZF01000158">
    <property type="protein sequence ID" value="KXV16398.1"/>
    <property type="molecule type" value="Genomic_DNA"/>
</dbReference>
<evidence type="ECO:0000313" key="3">
    <source>
        <dbReference type="Proteomes" id="UP000075526"/>
    </source>
</evidence>
<dbReference type="Gene3D" id="1.20.1640.10">
    <property type="entry name" value="Multidrug efflux transporter AcrB transmembrane domain"/>
    <property type="match status" value="2"/>
</dbReference>
<dbReference type="Proteomes" id="UP000075526">
    <property type="component" value="Unassembled WGS sequence"/>
</dbReference>
<dbReference type="InterPro" id="IPR027463">
    <property type="entry name" value="AcrB_DN_DC_subdom"/>
</dbReference>
<feature type="transmembrane region" description="Helical" evidence="1">
    <location>
        <begin position="977"/>
        <end position="1001"/>
    </location>
</feature>
<keyword evidence="1" id="KW-0812">Transmembrane</keyword>